<dbReference type="EMBL" id="JBHRSS010000010">
    <property type="protein sequence ID" value="MFC3106234.1"/>
    <property type="molecule type" value="Genomic_DNA"/>
</dbReference>
<comment type="similarity">
    <text evidence="3">Belongs to the UbiH/COQ6 family.</text>
</comment>
<evidence type="ECO:0000256" key="1">
    <source>
        <dbReference type="ARBA" id="ARBA00001974"/>
    </source>
</evidence>
<gene>
    <name evidence="9" type="ORF">ACFOSU_20360</name>
</gene>
<evidence type="ECO:0000256" key="3">
    <source>
        <dbReference type="ARBA" id="ARBA00005349"/>
    </source>
</evidence>
<evidence type="ECO:0000313" key="10">
    <source>
        <dbReference type="Proteomes" id="UP001595462"/>
    </source>
</evidence>
<keyword evidence="5" id="KW-0274">FAD</keyword>
<keyword evidence="6" id="KW-0560">Oxidoreductase</keyword>
<evidence type="ECO:0000259" key="8">
    <source>
        <dbReference type="Pfam" id="PF01494"/>
    </source>
</evidence>
<comment type="pathway">
    <text evidence="2">Cofactor biosynthesis; ubiquinone biosynthesis.</text>
</comment>
<dbReference type="InterPro" id="IPR036188">
    <property type="entry name" value="FAD/NAD-bd_sf"/>
</dbReference>
<protein>
    <submittedName>
        <fullName evidence="9">UbiH/UbiF/VisC/COQ6 family ubiquinone biosynthesis hydroxylase</fullName>
    </submittedName>
</protein>
<comment type="cofactor">
    <cofactor evidence="1">
        <name>FAD</name>
        <dbReference type="ChEBI" id="CHEBI:57692"/>
    </cofactor>
</comment>
<dbReference type="Pfam" id="PF01494">
    <property type="entry name" value="FAD_binding_3"/>
    <property type="match status" value="1"/>
</dbReference>
<name>A0ABV7EU68_9GAMM</name>
<dbReference type="SUPFAM" id="SSF51905">
    <property type="entry name" value="FAD/NAD(P)-binding domain"/>
    <property type="match status" value="1"/>
</dbReference>
<feature type="domain" description="FAD-binding" evidence="8">
    <location>
        <begin position="9"/>
        <end position="339"/>
    </location>
</feature>
<comment type="caution">
    <text evidence="9">The sequence shown here is derived from an EMBL/GenBank/DDBJ whole genome shotgun (WGS) entry which is preliminary data.</text>
</comment>
<reference evidence="10" key="1">
    <citation type="journal article" date="2019" name="Int. J. Syst. Evol. Microbiol.">
        <title>The Global Catalogue of Microorganisms (GCM) 10K type strain sequencing project: providing services to taxonomists for standard genome sequencing and annotation.</title>
        <authorList>
            <consortium name="The Broad Institute Genomics Platform"/>
            <consortium name="The Broad Institute Genome Sequencing Center for Infectious Disease"/>
            <person name="Wu L."/>
            <person name="Ma J."/>
        </authorList>
    </citation>
    <scope>NUCLEOTIDE SEQUENCE [LARGE SCALE GENOMIC DNA]</scope>
    <source>
        <strain evidence="10">KCTC 52640</strain>
    </source>
</reference>
<dbReference type="Gene3D" id="3.50.50.60">
    <property type="entry name" value="FAD/NAD(P)-binding domain"/>
    <property type="match status" value="2"/>
</dbReference>
<evidence type="ECO:0000256" key="2">
    <source>
        <dbReference type="ARBA" id="ARBA00004749"/>
    </source>
</evidence>
<dbReference type="RefSeq" id="WP_380691846.1">
    <property type="nucleotide sequence ID" value="NZ_JBHRSS010000010.1"/>
</dbReference>
<keyword evidence="4" id="KW-0285">Flavoprotein</keyword>
<dbReference type="PANTHER" id="PTHR43876">
    <property type="entry name" value="UBIQUINONE BIOSYNTHESIS MONOOXYGENASE COQ6, MITOCHONDRIAL"/>
    <property type="match status" value="1"/>
</dbReference>
<keyword evidence="7" id="KW-0503">Monooxygenase</keyword>
<dbReference type="InterPro" id="IPR010971">
    <property type="entry name" value="UbiH/COQ6"/>
</dbReference>
<dbReference type="InterPro" id="IPR002938">
    <property type="entry name" value="FAD-bd"/>
</dbReference>
<dbReference type="PRINTS" id="PR00420">
    <property type="entry name" value="RNGMNOXGNASE"/>
</dbReference>
<proteinExistence type="inferred from homology"/>
<evidence type="ECO:0000256" key="4">
    <source>
        <dbReference type="ARBA" id="ARBA00022630"/>
    </source>
</evidence>
<evidence type="ECO:0000256" key="5">
    <source>
        <dbReference type="ARBA" id="ARBA00022827"/>
    </source>
</evidence>
<organism evidence="9 10">
    <name type="scientific">Salinisphaera aquimarina</name>
    <dbReference type="NCBI Taxonomy" id="2094031"/>
    <lineage>
        <taxon>Bacteria</taxon>
        <taxon>Pseudomonadati</taxon>
        <taxon>Pseudomonadota</taxon>
        <taxon>Gammaproteobacteria</taxon>
        <taxon>Salinisphaerales</taxon>
        <taxon>Salinisphaeraceae</taxon>
        <taxon>Salinisphaera</taxon>
    </lineage>
</organism>
<accession>A0ABV7EU68</accession>
<evidence type="ECO:0000313" key="9">
    <source>
        <dbReference type="EMBL" id="MFC3106234.1"/>
    </source>
</evidence>
<evidence type="ECO:0000256" key="6">
    <source>
        <dbReference type="ARBA" id="ARBA00023002"/>
    </source>
</evidence>
<keyword evidence="9" id="KW-0830">Ubiquinone</keyword>
<dbReference type="Proteomes" id="UP001595462">
    <property type="component" value="Unassembled WGS sequence"/>
</dbReference>
<dbReference type="NCBIfam" id="TIGR01988">
    <property type="entry name" value="Ubi-OHases"/>
    <property type="match status" value="1"/>
</dbReference>
<keyword evidence="10" id="KW-1185">Reference proteome</keyword>
<sequence length="402" mass="43105">MSRAGAPRYDVAVVGGGMVGAVLAVALEQTGFAVALIEAKQPGRFDAQADYDLRLSAIAPGPRRVLANLGLWETVERTRACAFTGMKVWDAGGHAELFLEHTAIGLPELGHIVENELVVDTAWQTLGSVDVFCPAMLADLEIEPDRACLRLDDDSVITAALVVGAEGANSPVRGFAGIETTGWAYGQRCTVGAVTPEKHHRHIAWQRFTETGPVAFLPLSDGRCSLAWHADEALADELKALDHDAFCARLTEASGGVLGKIEKMDTRAAFPLKLLHAKRYCDHRIALAGDAAHVLHPMAGQGVNLGLLDVAELVGALEAGREAGRDAGDLTYLKRYQRARMAENLLMMGATDALKRVYGSRLPWLRQLREQAIASAAGLAPVRQLMIHHAVGLAADGPRLLR</sequence>
<dbReference type="InterPro" id="IPR051205">
    <property type="entry name" value="UbiH/COQ6_monooxygenase"/>
</dbReference>
<dbReference type="PANTHER" id="PTHR43876:SF7">
    <property type="entry name" value="UBIQUINONE BIOSYNTHESIS MONOOXYGENASE COQ6, MITOCHONDRIAL"/>
    <property type="match status" value="1"/>
</dbReference>
<evidence type="ECO:0000256" key="7">
    <source>
        <dbReference type="ARBA" id="ARBA00023033"/>
    </source>
</evidence>